<dbReference type="InterPro" id="IPR015404">
    <property type="entry name" value="Vps5_C"/>
</dbReference>
<feature type="region of interest" description="Disordered" evidence="2">
    <location>
        <begin position="88"/>
        <end position="118"/>
    </location>
</feature>
<dbReference type="AlphaFoldDB" id="A0A820D1T5"/>
<feature type="domain" description="PX" evidence="3">
    <location>
        <begin position="22"/>
        <end position="169"/>
    </location>
</feature>
<dbReference type="Gene3D" id="1.20.1270.60">
    <property type="entry name" value="Arfaptin homology (AH) domain/BAR domain"/>
    <property type="match status" value="1"/>
</dbReference>
<sequence>MFAPEKNVFIVDKEEPHANAVCISQNDIRIDISDAISEKDKVRFTVHTKSKSSISHESEFSVTRLHEEFIWLHDQCNENEEYAGLIIPPAPPRPDFDSSRSKLQKLSDGESSTEPEEYEKMKQELEAEYLAMFKKTVSMHEVFLQRLAAHPFLRNDNNFRVFLEYKEALNVRGKNKKDQITDFFKTLTKTADEVLLANQKESDELFEQQKKFLLIYNAKIKDTTMAAEKITKTQKAVSDMYIKLSGDFKSLSKSDKTNEARFFLLLADLFEKTRKTETRIQADIDLKLSDTLKYYMRDTKAAVDLMYRRSRCLGDFEAANKNLDRTRQKIKDSDCAQEKPKDLQQAETTQQCIKQKFETISEKAKHELNDFKIRRVQMFRKNLIELTELQIKHTKLMHTVSLKEVLSAVLFNEYAIEISYKTLFLLDHLYYLRMNRSSLIQSNSTLISDLPLHSLNSNTMRQQRQQRRHNIRLSSSIIDSHLVSLYGQLAALEQQNSNPASLDSNRRNALVETYHYNRLQLKARYKIEEERIDRRFNLETRCTRAHFAAKKSELKELLLDRLRRKRKLVVDEMRSAIDIHSRSFDVDPLLVTMQPPHPLQAKAYNFRQRPDMGQQTSSSSSSINDDEFSTLLTMNTVGTSGILSPMPHQQAARKRLVGAFSVFQLPKWTVRDDECEDDLRLISNYRK</sequence>
<dbReference type="InterPro" id="IPR036871">
    <property type="entry name" value="PX_dom_sf"/>
</dbReference>
<dbReference type="PANTHER" id="PTHR45850:SF1">
    <property type="entry name" value="SORTING NEXIN 6, ISOFORM B"/>
    <property type="match status" value="1"/>
</dbReference>
<evidence type="ECO:0000313" key="5">
    <source>
        <dbReference type="Proteomes" id="UP000663851"/>
    </source>
</evidence>
<comment type="similarity">
    <text evidence="1">Belongs to the sorting nexin family.</text>
</comment>
<dbReference type="GO" id="GO:0005768">
    <property type="term" value="C:endosome"/>
    <property type="evidence" value="ECO:0007669"/>
    <property type="project" value="TreeGrafter"/>
</dbReference>
<feature type="compositionally biased region" description="Basic and acidic residues" evidence="2">
    <location>
        <begin position="94"/>
        <end position="108"/>
    </location>
</feature>
<proteinExistence type="inferred from homology"/>
<evidence type="ECO:0000259" key="3">
    <source>
        <dbReference type="PROSITE" id="PS50195"/>
    </source>
</evidence>
<comment type="caution">
    <text evidence="4">The sequence shown here is derived from an EMBL/GenBank/DDBJ whole genome shotgun (WGS) entry which is preliminary data.</text>
</comment>
<dbReference type="PANTHER" id="PTHR45850">
    <property type="entry name" value="SORTING NEXIN FAMILY MEMBER"/>
    <property type="match status" value="1"/>
</dbReference>
<dbReference type="Pfam" id="PF00787">
    <property type="entry name" value="PX"/>
    <property type="match status" value="1"/>
</dbReference>
<organism evidence="4 5">
    <name type="scientific">Rotaria socialis</name>
    <dbReference type="NCBI Taxonomy" id="392032"/>
    <lineage>
        <taxon>Eukaryota</taxon>
        <taxon>Metazoa</taxon>
        <taxon>Spiralia</taxon>
        <taxon>Gnathifera</taxon>
        <taxon>Rotifera</taxon>
        <taxon>Eurotatoria</taxon>
        <taxon>Bdelloidea</taxon>
        <taxon>Philodinida</taxon>
        <taxon>Philodinidae</taxon>
        <taxon>Rotaria</taxon>
    </lineage>
</organism>
<dbReference type="InterPro" id="IPR001683">
    <property type="entry name" value="PX_dom"/>
</dbReference>
<dbReference type="Proteomes" id="UP000663851">
    <property type="component" value="Unassembled WGS sequence"/>
</dbReference>
<dbReference type="GO" id="GO:0035091">
    <property type="term" value="F:phosphatidylinositol binding"/>
    <property type="evidence" value="ECO:0007669"/>
    <property type="project" value="InterPro"/>
</dbReference>
<protein>
    <recommendedName>
        <fullName evidence="3">PX domain-containing protein</fullName>
    </recommendedName>
</protein>
<dbReference type="EMBL" id="CAJOBO010000462">
    <property type="protein sequence ID" value="CAF4227271.1"/>
    <property type="molecule type" value="Genomic_DNA"/>
</dbReference>
<dbReference type="Gene3D" id="3.30.1520.10">
    <property type="entry name" value="Phox-like domain"/>
    <property type="match status" value="1"/>
</dbReference>
<dbReference type="FunFam" id="3.30.1520.10:FF:000001">
    <property type="entry name" value="Sorting nexin"/>
    <property type="match status" value="1"/>
</dbReference>
<accession>A0A820D1T5</accession>
<dbReference type="SUPFAM" id="SSF103657">
    <property type="entry name" value="BAR/IMD domain-like"/>
    <property type="match status" value="1"/>
</dbReference>
<reference evidence="4" key="1">
    <citation type="submission" date="2021-02" db="EMBL/GenBank/DDBJ databases">
        <authorList>
            <person name="Nowell W R."/>
        </authorList>
    </citation>
    <scope>NUCLEOTIDE SEQUENCE</scope>
</reference>
<gene>
    <name evidence="4" type="ORF">HFQ381_LOCUS9009</name>
</gene>
<dbReference type="SUPFAM" id="SSF64268">
    <property type="entry name" value="PX domain"/>
    <property type="match status" value="1"/>
</dbReference>
<evidence type="ECO:0000256" key="1">
    <source>
        <dbReference type="ARBA" id="ARBA00010883"/>
    </source>
</evidence>
<dbReference type="InterPro" id="IPR027267">
    <property type="entry name" value="AH/BAR_dom_sf"/>
</dbReference>
<name>A0A820D1T5_9BILA</name>
<dbReference type="PROSITE" id="PS50195">
    <property type="entry name" value="PX"/>
    <property type="match status" value="1"/>
</dbReference>
<evidence type="ECO:0000256" key="2">
    <source>
        <dbReference type="SAM" id="MobiDB-lite"/>
    </source>
</evidence>
<evidence type="ECO:0000313" key="4">
    <source>
        <dbReference type="EMBL" id="CAF4227271.1"/>
    </source>
</evidence>
<dbReference type="Pfam" id="PF09325">
    <property type="entry name" value="Vps5"/>
    <property type="match status" value="1"/>
</dbReference>